<evidence type="ECO:0000313" key="6">
    <source>
        <dbReference type="Proteomes" id="UP000079169"/>
    </source>
</evidence>
<evidence type="ECO:0000259" key="5">
    <source>
        <dbReference type="PROSITE" id="PS51179"/>
    </source>
</evidence>
<dbReference type="InterPro" id="IPR050255">
    <property type="entry name" value="POU_domain_TF"/>
</dbReference>
<dbReference type="PANTHER" id="PTHR11636:SF70">
    <property type="entry name" value="INHIBITORY POU PROTEIN"/>
    <property type="match status" value="1"/>
</dbReference>
<dbReference type="KEGG" id="dci:103516787"/>
<dbReference type="AlphaFoldDB" id="A0A1S3DFJ9"/>
<feature type="compositionally biased region" description="Polar residues" evidence="4">
    <location>
        <begin position="14"/>
        <end position="49"/>
    </location>
</feature>
<dbReference type="RefSeq" id="XP_008479995.1">
    <property type="nucleotide sequence ID" value="XM_008481773.1"/>
</dbReference>
<dbReference type="PaxDb" id="121845-A0A1S3DFJ9"/>
<feature type="region of interest" description="Disordered" evidence="4">
    <location>
        <begin position="14"/>
        <end position="90"/>
    </location>
</feature>
<dbReference type="GeneID" id="103516787"/>
<reference evidence="7" key="1">
    <citation type="submission" date="2025-08" db="UniProtKB">
        <authorList>
            <consortium name="RefSeq"/>
        </authorList>
    </citation>
    <scope>IDENTIFICATION</scope>
</reference>
<dbReference type="GO" id="GO:0000978">
    <property type="term" value="F:RNA polymerase II cis-regulatory region sequence-specific DNA binding"/>
    <property type="evidence" value="ECO:0007669"/>
    <property type="project" value="TreeGrafter"/>
</dbReference>
<gene>
    <name evidence="7" type="primary">LOC103516787</name>
</gene>
<dbReference type="STRING" id="121845.A0A1S3DFJ9"/>
<dbReference type="Proteomes" id="UP000079169">
    <property type="component" value="Unplaced"/>
</dbReference>
<keyword evidence="1" id="KW-0238">DNA-binding</keyword>
<dbReference type="GO" id="GO:0000981">
    <property type="term" value="F:DNA-binding transcription factor activity, RNA polymerase II-specific"/>
    <property type="evidence" value="ECO:0007669"/>
    <property type="project" value="TreeGrafter"/>
</dbReference>
<dbReference type="InterPro" id="IPR000327">
    <property type="entry name" value="POU_dom"/>
</dbReference>
<organism evidence="6 7">
    <name type="scientific">Diaphorina citri</name>
    <name type="common">Asian citrus psyllid</name>
    <dbReference type="NCBI Taxonomy" id="121845"/>
    <lineage>
        <taxon>Eukaryota</taxon>
        <taxon>Metazoa</taxon>
        <taxon>Ecdysozoa</taxon>
        <taxon>Arthropoda</taxon>
        <taxon>Hexapoda</taxon>
        <taxon>Insecta</taxon>
        <taxon>Pterygota</taxon>
        <taxon>Neoptera</taxon>
        <taxon>Paraneoptera</taxon>
        <taxon>Hemiptera</taxon>
        <taxon>Sternorrhyncha</taxon>
        <taxon>Psylloidea</taxon>
        <taxon>Psyllidae</taxon>
        <taxon>Diaphorininae</taxon>
        <taxon>Diaphorina</taxon>
    </lineage>
</organism>
<evidence type="ECO:0000256" key="2">
    <source>
        <dbReference type="ARBA" id="ARBA00023155"/>
    </source>
</evidence>
<protein>
    <submittedName>
        <fullName evidence="7">Inhibitory POU protein-like</fullName>
    </submittedName>
</protein>
<feature type="non-terminal residue" evidence="7">
    <location>
        <position position="1"/>
    </location>
</feature>
<dbReference type="PROSITE" id="PS51179">
    <property type="entry name" value="POU_3"/>
    <property type="match status" value="1"/>
</dbReference>
<feature type="domain" description="POU-specific" evidence="5">
    <location>
        <begin position="84"/>
        <end position="113"/>
    </location>
</feature>
<evidence type="ECO:0000256" key="1">
    <source>
        <dbReference type="ARBA" id="ARBA00023125"/>
    </source>
</evidence>
<dbReference type="OMA" id="QPNIRMH"/>
<evidence type="ECO:0000256" key="4">
    <source>
        <dbReference type="SAM" id="MobiDB-lite"/>
    </source>
</evidence>
<dbReference type="PANTHER" id="PTHR11636">
    <property type="entry name" value="POU DOMAIN"/>
    <property type="match status" value="1"/>
</dbReference>
<keyword evidence="2" id="KW-0371">Homeobox</keyword>
<feature type="compositionally biased region" description="Basic residues" evidence="4">
    <location>
        <begin position="51"/>
        <end position="71"/>
    </location>
</feature>
<evidence type="ECO:0000313" key="7">
    <source>
        <dbReference type="RefSeq" id="XP_008479995.1"/>
    </source>
</evidence>
<proteinExistence type="predicted"/>
<sequence length="113" mass="12564">MSHHGMDGLEMLDSISSSMTTLTPMSDPTPNPHQLHSSSMYGPSMNSMMTGHHHHHHHSGALPASHHHGATHHPVMPPGLQHPDTDTDPRELEAFAERFKQRRIKLGTHSCTY</sequence>
<keyword evidence="6" id="KW-1185">Reference proteome</keyword>
<keyword evidence="3" id="KW-0539">Nucleus</keyword>
<evidence type="ECO:0000256" key="3">
    <source>
        <dbReference type="ARBA" id="ARBA00023242"/>
    </source>
</evidence>
<accession>A0A1S3DFJ9</accession>
<name>A0A1S3DFJ9_DIACI</name>